<reference evidence="2" key="1">
    <citation type="submission" date="2022-07" db="EMBL/GenBank/DDBJ databases">
        <title>Genome Sequence of Leucocoprinus birnbaumii.</title>
        <authorList>
            <person name="Buettner E."/>
        </authorList>
    </citation>
    <scope>NUCLEOTIDE SEQUENCE</scope>
    <source>
        <strain evidence="2">VT141</strain>
    </source>
</reference>
<keyword evidence="3" id="KW-1185">Reference proteome</keyword>
<dbReference type="EMBL" id="JANIEX010000010">
    <property type="protein sequence ID" value="KAJ3576487.1"/>
    <property type="molecule type" value="Genomic_DNA"/>
</dbReference>
<evidence type="ECO:0000313" key="2">
    <source>
        <dbReference type="EMBL" id="KAJ3576487.1"/>
    </source>
</evidence>
<evidence type="ECO:0000313" key="3">
    <source>
        <dbReference type="Proteomes" id="UP001213000"/>
    </source>
</evidence>
<dbReference type="Proteomes" id="UP001213000">
    <property type="component" value="Unassembled WGS sequence"/>
</dbReference>
<sequence length="357" mass="38572">MTTPNSTTALAALAEKAMPERKVRKTLGKTAKGVLEDYAFRHPEDTHPTKFTLQSLLKAVQAAEKDTDFKIDIIQRWFARRRKALAAAAAAAASAAAEIPGGPPTPTTPLSSISTILSEDQLRTLHTLVQNQPNPPSDVLDAWATVFKIHRTTLEYILLAVLPTKFPPNKVKVPVLEIRQTASGNSTRRLISASRLPTPPDSLTPEPVLRDNISPEYFKNSLPSPTLGYRPLTGEAPRQKSQSSAETLNHDPIHSHPSPPLTPVVLPAKVNPNLSAPSDTPATIPKTDVGPHETLAQAICSGVLVSCAKNVAITRGRTPLPRTLAESEARFAPYRESLEKLSRALNSSSSSSSPRHH</sequence>
<proteinExistence type="predicted"/>
<dbReference type="AlphaFoldDB" id="A0AAD5YVT7"/>
<organism evidence="2 3">
    <name type="scientific">Leucocoprinus birnbaumii</name>
    <dbReference type="NCBI Taxonomy" id="56174"/>
    <lineage>
        <taxon>Eukaryota</taxon>
        <taxon>Fungi</taxon>
        <taxon>Dikarya</taxon>
        <taxon>Basidiomycota</taxon>
        <taxon>Agaricomycotina</taxon>
        <taxon>Agaricomycetes</taxon>
        <taxon>Agaricomycetidae</taxon>
        <taxon>Agaricales</taxon>
        <taxon>Agaricineae</taxon>
        <taxon>Agaricaceae</taxon>
        <taxon>Leucocoprinus</taxon>
    </lineage>
</organism>
<evidence type="ECO:0000256" key="1">
    <source>
        <dbReference type="SAM" id="MobiDB-lite"/>
    </source>
</evidence>
<protein>
    <submittedName>
        <fullName evidence="2">Uncharacterized protein</fullName>
    </submittedName>
</protein>
<name>A0AAD5YVT7_9AGAR</name>
<comment type="caution">
    <text evidence="2">The sequence shown here is derived from an EMBL/GenBank/DDBJ whole genome shotgun (WGS) entry which is preliminary data.</text>
</comment>
<gene>
    <name evidence="2" type="ORF">NP233_g395</name>
</gene>
<feature type="region of interest" description="Disordered" evidence="1">
    <location>
        <begin position="183"/>
        <end position="264"/>
    </location>
</feature>
<accession>A0AAD5YVT7</accession>